<dbReference type="AlphaFoldDB" id="M3YP61"/>
<dbReference type="HOGENOM" id="CLU_2482761_0_0_1"/>
<reference evidence="1" key="1">
    <citation type="submission" date="2024-06" db="UniProtKB">
        <authorList>
            <consortium name="Ensembl"/>
        </authorList>
    </citation>
    <scope>IDENTIFICATION</scope>
</reference>
<dbReference type="Ensembl" id="ENSMPUT00000013329.1">
    <property type="protein sequence ID" value="ENSMPUP00000013118.1"/>
    <property type="gene ID" value="ENSMPUG00000013216.1"/>
</dbReference>
<protein>
    <submittedName>
        <fullName evidence="1">Uncharacterized protein</fullName>
    </submittedName>
</protein>
<organism evidence="1">
    <name type="scientific">Mustela putorius furo</name>
    <name type="common">European domestic ferret</name>
    <name type="synonym">Mustela furo</name>
    <dbReference type="NCBI Taxonomy" id="9669"/>
    <lineage>
        <taxon>Eukaryota</taxon>
        <taxon>Metazoa</taxon>
        <taxon>Chordata</taxon>
        <taxon>Craniata</taxon>
        <taxon>Vertebrata</taxon>
        <taxon>Euteleostomi</taxon>
        <taxon>Mammalia</taxon>
        <taxon>Eutheria</taxon>
        <taxon>Laurasiatheria</taxon>
        <taxon>Carnivora</taxon>
        <taxon>Caniformia</taxon>
        <taxon>Musteloidea</taxon>
        <taxon>Mustelidae</taxon>
        <taxon>Mustelinae</taxon>
        <taxon>Mustela</taxon>
    </lineage>
</organism>
<sequence>MSPFWRYECVSSRVSKLLFGNLQNSRRNWHSPCHPDTHTHILHLSLEGKIRTCAFELNRLLGISFLGEESYEPRYVVIGLISGSAIA</sequence>
<dbReference type="InParanoid" id="M3YP61"/>
<name>M3YP61_MUSPF</name>
<accession>M3YP61</accession>
<dbReference type="EMBL" id="AEYP01000685">
    <property type="status" value="NOT_ANNOTATED_CDS"/>
    <property type="molecule type" value="Genomic_DNA"/>
</dbReference>
<proteinExistence type="predicted"/>
<evidence type="ECO:0000313" key="1">
    <source>
        <dbReference type="Ensembl" id="ENSMPUP00000013118.1"/>
    </source>
</evidence>